<evidence type="ECO:0000256" key="4">
    <source>
        <dbReference type="ARBA" id="ARBA00023125"/>
    </source>
</evidence>
<reference evidence="9 10" key="1">
    <citation type="submission" date="2020-08" db="EMBL/GenBank/DDBJ databases">
        <title>Genomic Encyclopedia of Type Strains, Phase IV (KMG-IV): sequencing the most valuable type-strain genomes for metagenomic binning, comparative biology and taxonomic classification.</title>
        <authorList>
            <person name="Goeker M."/>
        </authorList>
    </citation>
    <scope>NUCLEOTIDE SEQUENCE [LARGE SCALE GENOMIC DNA]</scope>
    <source>
        <strain evidence="9 10">DSM 100039</strain>
    </source>
</reference>
<keyword evidence="5" id="KW-0804">Transcription</keyword>
<evidence type="ECO:0000256" key="1">
    <source>
        <dbReference type="ARBA" id="ARBA00022553"/>
    </source>
</evidence>
<evidence type="ECO:0000256" key="3">
    <source>
        <dbReference type="ARBA" id="ARBA00023015"/>
    </source>
</evidence>
<organism evidence="9 10">
    <name type="scientific">Mesorhizobium sangaii</name>
    <dbReference type="NCBI Taxonomy" id="505389"/>
    <lineage>
        <taxon>Bacteria</taxon>
        <taxon>Pseudomonadati</taxon>
        <taxon>Pseudomonadota</taxon>
        <taxon>Alphaproteobacteria</taxon>
        <taxon>Hyphomicrobiales</taxon>
        <taxon>Phyllobacteriaceae</taxon>
        <taxon>Mesorhizobium</taxon>
    </lineage>
</organism>
<comment type="caution">
    <text evidence="9">The sequence shown here is derived from an EMBL/GenBank/DDBJ whole genome shotgun (WGS) entry which is preliminary data.</text>
</comment>
<keyword evidence="1 6" id="KW-0597">Phosphoprotein</keyword>
<name>A0A841PRQ3_9HYPH</name>
<sequence>MTSDLMTREYERMLLQPTQSYARPVAVPIYAGTTQDAFVFIVEDDVSMREGLVDLLESVGLQSQAFSSPTQLLNMELPDLASCFVLDIRMPGISGLDFQARLVAAGIRIPIIFMTGHADVPMAVKAMKAGAVDFLTKPFREQEMLDAVTRAIELDGTRLDSNRRAIETFTRFQTLSEREREVMDLVTAGLMNKQVAGRIGVVESTVKIYRAQVMRRMGAQSLADLVRMAELLRSAPAPTTSLRAILDRPK</sequence>
<dbReference type="Proteomes" id="UP000556329">
    <property type="component" value="Unassembled WGS sequence"/>
</dbReference>
<dbReference type="PANTHER" id="PTHR44688">
    <property type="entry name" value="DNA-BINDING TRANSCRIPTIONAL ACTIVATOR DEVR_DOSR"/>
    <property type="match status" value="1"/>
</dbReference>
<gene>
    <name evidence="9" type="ORF">HNQ71_005521</name>
</gene>
<feature type="domain" description="HTH luxR-type" evidence="7">
    <location>
        <begin position="168"/>
        <end position="233"/>
    </location>
</feature>
<evidence type="ECO:0000256" key="6">
    <source>
        <dbReference type="PROSITE-ProRule" id="PRU00169"/>
    </source>
</evidence>
<dbReference type="InterPro" id="IPR001789">
    <property type="entry name" value="Sig_transdc_resp-reg_receiver"/>
</dbReference>
<evidence type="ECO:0000256" key="2">
    <source>
        <dbReference type="ARBA" id="ARBA00023012"/>
    </source>
</evidence>
<proteinExistence type="predicted"/>
<dbReference type="GO" id="GO:0003677">
    <property type="term" value="F:DNA binding"/>
    <property type="evidence" value="ECO:0007669"/>
    <property type="project" value="UniProtKB-KW"/>
</dbReference>
<evidence type="ECO:0000313" key="9">
    <source>
        <dbReference type="EMBL" id="MBB6412829.1"/>
    </source>
</evidence>
<dbReference type="InterPro" id="IPR000792">
    <property type="entry name" value="Tscrpt_reg_LuxR_C"/>
</dbReference>
<dbReference type="SMART" id="SM00448">
    <property type="entry name" value="REC"/>
    <property type="match status" value="1"/>
</dbReference>
<protein>
    <submittedName>
        <fullName evidence="9">FixJ family two-component response regulator</fullName>
    </submittedName>
</protein>
<dbReference type="Pfam" id="PF00072">
    <property type="entry name" value="Response_reg"/>
    <property type="match status" value="1"/>
</dbReference>
<feature type="domain" description="Response regulatory" evidence="8">
    <location>
        <begin position="38"/>
        <end position="152"/>
    </location>
</feature>
<keyword evidence="2" id="KW-0902">Two-component regulatory system</keyword>
<evidence type="ECO:0000313" key="10">
    <source>
        <dbReference type="Proteomes" id="UP000556329"/>
    </source>
</evidence>
<dbReference type="SUPFAM" id="SSF52172">
    <property type="entry name" value="CheY-like"/>
    <property type="match status" value="1"/>
</dbReference>
<dbReference type="InterPro" id="IPR011006">
    <property type="entry name" value="CheY-like_superfamily"/>
</dbReference>
<keyword evidence="3" id="KW-0805">Transcription regulation</keyword>
<evidence type="ECO:0000259" key="7">
    <source>
        <dbReference type="PROSITE" id="PS50043"/>
    </source>
</evidence>
<dbReference type="PRINTS" id="PR00038">
    <property type="entry name" value="HTHLUXR"/>
</dbReference>
<dbReference type="FunFam" id="3.40.50.2300:FF:000018">
    <property type="entry name" value="DNA-binding transcriptional regulator NtrC"/>
    <property type="match status" value="1"/>
</dbReference>
<dbReference type="CDD" id="cd17537">
    <property type="entry name" value="REC_FixJ"/>
    <property type="match status" value="1"/>
</dbReference>
<dbReference type="Gene3D" id="1.10.10.10">
    <property type="entry name" value="Winged helix-like DNA-binding domain superfamily/Winged helix DNA-binding domain"/>
    <property type="match status" value="1"/>
</dbReference>
<keyword evidence="4" id="KW-0238">DNA-binding</keyword>
<dbReference type="PANTHER" id="PTHR44688:SF16">
    <property type="entry name" value="DNA-BINDING TRANSCRIPTIONAL ACTIVATOR DEVR_DOSR"/>
    <property type="match status" value="1"/>
</dbReference>
<dbReference type="GO" id="GO:0000160">
    <property type="term" value="P:phosphorelay signal transduction system"/>
    <property type="evidence" value="ECO:0007669"/>
    <property type="project" value="UniProtKB-KW"/>
</dbReference>
<dbReference type="EMBL" id="JACHEF010000006">
    <property type="protein sequence ID" value="MBB6412829.1"/>
    <property type="molecule type" value="Genomic_DNA"/>
</dbReference>
<dbReference type="RefSeq" id="WP_246462154.1">
    <property type="nucleotide sequence ID" value="NZ_JACHEF010000006.1"/>
</dbReference>
<feature type="modified residue" description="4-aspartylphosphate" evidence="6">
    <location>
        <position position="87"/>
    </location>
</feature>
<evidence type="ECO:0000256" key="5">
    <source>
        <dbReference type="ARBA" id="ARBA00023163"/>
    </source>
</evidence>
<keyword evidence="10" id="KW-1185">Reference proteome</keyword>
<dbReference type="PROSITE" id="PS50043">
    <property type="entry name" value="HTH_LUXR_2"/>
    <property type="match status" value="1"/>
</dbReference>
<dbReference type="Pfam" id="PF00196">
    <property type="entry name" value="GerE"/>
    <property type="match status" value="1"/>
</dbReference>
<evidence type="ECO:0000259" key="8">
    <source>
        <dbReference type="PROSITE" id="PS50110"/>
    </source>
</evidence>
<dbReference type="Gene3D" id="3.40.50.2300">
    <property type="match status" value="1"/>
</dbReference>
<dbReference type="AlphaFoldDB" id="A0A841PRQ3"/>
<accession>A0A841PRQ3</accession>
<dbReference type="CDD" id="cd06170">
    <property type="entry name" value="LuxR_C_like"/>
    <property type="match status" value="1"/>
</dbReference>
<dbReference type="GO" id="GO:0006355">
    <property type="term" value="P:regulation of DNA-templated transcription"/>
    <property type="evidence" value="ECO:0007669"/>
    <property type="project" value="InterPro"/>
</dbReference>
<dbReference type="PROSITE" id="PS50110">
    <property type="entry name" value="RESPONSE_REGULATORY"/>
    <property type="match status" value="1"/>
</dbReference>
<dbReference type="InterPro" id="IPR036388">
    <property type="entry name" value="WH-like_DNA-bd_sf"/>
</dbReference>
<dbReference type="SMART" id="SM00421">
    <property type="entry name" value="HTH_LUXR"/>
    <property type="match status" value="1"/>
</dbReference>